<feature type="coiled-coil region" evidence="1">
    <location>
        <begin position="333"/>
        <end position="386"/>
    </location>
</feature>
<organism evidence="5 6">
    <name type="scientific">Gordonia defluvii</name>
    <dbReference type="NCBI Taxonomy" id="283718"/>
    <lineage>
        <taxon>Bacteria</taxon>
        <taxon>Bacillati</taxon>
        <taxon>Actinomycetota</taxon>
        <taxon>Actinomycetes</taxon>
        <taxon>Mycobacteriales</taxon>
        <taxon>Gordoniaceae</taxon>
        <taxon>Gordonia</taxon>
    </lineage>
</organism>
<dbReference type="Proteomes" id="UP001501035">
    <property type="component" value="Unassembled WGS sequence"/>
</dbReference>
<dbReference type="InterPro" id="IPR007621">
    <property type="entry name" value="TPM_dom"/>
</dbReference>
<keyword evidence="6" id="KW-1185">Reference proteome</keyword>
<gene>
    <name evidence="5" type="ORF">GCM10010528_07980</name>
</gene>
<accession>A0ABP6L3A4</accession>
<dbReference type="RefSeq" id="WP_290705954.1">
    <property type="nucleotide sequence ID" value="NZ_BAAAVS010000015.1"/>
</dbReference>
<feature type="domain" description="TPM" evidence="4">
    <location>
        <begin position="46"/>
        <end position="160"/>
    </location>
</feature>
<evidence type="ECO:0000256" key="2">
    <source>
        <dbReference type="SAM" id="MobiDB-lite"/>
    </source>
</evidence>
<evidence type="ECO:0000256" key="3">
    <source>
        <dbReference type="SAM" id="SignalP"/>
    </source>
</evidence>
<dbReference type="EMBL" id="BAAAVS010000015">
    <property type="protein sequence ID" value="GAA3028702.1"/>
    <property type="molecule type" value="Genomic_DNA"/>
</dbReference>
<evidence type="ECO:0000256" key="1">
    <source>
        <dbReference type="SAM" id="Coils"/>
    </source>
</evidence>
<keyword evidence="3" id="KW-0732">Signal</keyword>
<evidence type="ECO:0000259" key="4">
    <source>
        <dbReference type="Pfam" id="PF04536"/>
    </source>
</evidence>
<comment type="caution">
    <text evidence="5">The sequence shown here is derived from an EMBL/GenBank/DDBJ whole genome shotgun (WGS) entry which is preliminary data.</text>
</comment>
<feature type="compositionally biased region" description="Low complexity" evidence="2">
    <location>
        <begin position="650"/>
        <end position="664"/>
    </location>
</feature>
<dbReference type="Pfam" id="PF04536">
    <property type="entry name" value="TPM_phosphatase"/>
    <property type="match status" value="1"/>
</dbReference>
<dbReference type="Gene3D" id="3.10.310.50">
    <property type="match status" value="1"/>
</dbReference>
<evidence type="ECO:0000313" key="6">
    <source>
        <dbReference type="Proteomes" id="UP001501035"/>
    </source>
</evidence>
<reference evidence="6" key="1">
    <citation type="journal article" date="2019" name="Int. J. Syst. Evol. Microbiol.">
        <title>The Global Catalogue of Microorganisms (GCM) 10K type strain sequencing project: providing services to taxonomists for standard genome sequencing and annotation.</title>
        <authorList>
            <consortium name="The Broad Institute Genomics Platform"/>
            <consortium name="The Broad Institute Genome Sequencing Center for Infectious Disease"/>
            <person name="Wu L."/>
            <person name="Ma J."/>
        </authorList>
    </citation>
    <scope>NUCLEOTIDE SEQUENCE [LARGE SCALE GENOMIC DNA]</scope>
    <source>
        <strain evidence="6">JCM 14234</strain>
    </source>
</reference>
<name>A0ABP6L3A4_9ACTN</name>
<proteinExistence type="predicted"/>
<keyword evidence="1" id="KW-0175">Coiled coil</keyword>
<protein>
    <submittedName>
        <fullName evidence="5">TPM domain-containing protein</fullName>
    </submittedName>
</protein>
<feature type="signal peptide" evidence="3">
    <location>
        <begin position="1"/>
        <end position="33"/>
    </location>
</feature>
<feature type="chain" id="PRO_5045079776" evidence="3">
    <location>
        <begin position="34"/>
        <end position="671"/>
    </location>
</feature>
<feature type="region of interest" description="Disordered" evidence="2">
    <location>
        <begin position="650"/>
        <end position="671"/>
    </location>
</feature>
<sequence length="671" mass="70326">MAFARLILRQCAAAIVLFASGAIGLAAGSAAHAEPPMTLPEQMQIHDAAGVISAADRAKLQKAIESLYNDHGLSLWVVYVKSFDNRTAADWAGQVITASEFTERDVLLAVATDARRYYLSAPEGLGRDAINNIAAKDVEPQLKNGQWAQAGIGAANGIDKALAPSNTLAYVAAGVGGGAVVAGGGAYLYTRRRREQEAKAQLESLREASDELTVDQLATQSIETLDDWSKEVLTDTDNAVRTSAEELRLAVDEFGEQDTAPFRTAVRAAKKGVAESFVLRQRLDDAIEESAEQRRSMLIQIITTCHDVDGALDEQVRAFDELRNLLLGAPDRLDDLTRSIVDLATRAETAEATLALLIAKHGEDRVQAVAHNVELAEKQISFAQENVHDGREATQRPAGRQGAAVAAIRAAEGAVAQAGKLLDAIANADTSIAQAATRLPALIEEVTAELAEAATLDSTPSLAEAAGAAQAALDYAAANAQSDPLGSFTTLVDTDAELDRELETGRAEASRRQRNVELREQGVAAAAAKVSAARDFIATRRGAVQADARTRLSEAERLLTSAQGRSAAEDFEAVDEARSAGALADEALMSAQSDVVSWQQAEQPASQGGDATAIGAVLGGILVDSFLRGGGRIDTGGPVNRGGDGYSYAGRSPGSFGGSSSSGRIGVGGRF</sequence>
<evidence type="ECO:0000313" key="5">
    <source>
        <dbReference type="EMBL" id="GAA3028702.1"/>
    </source>
</evidence>